<evidence type="ECO:0000313" key="13">
    <source>
        <dbReference type="Proteomes" id="UP000323866"/>
    </source>
</evidence>
<dbReference type="EMBL" id="VKKZ01000020">
    <property type="protein sequence ID" value="KAA6434714.1"/>
    <property type="molecule type" value="Genomic_DNA"/>
</dbReference>
<evidence type="ECO:0000313" key="11">
    <source>
        <dbReference type="EMBL" id="KAA6434714.1"/>
    </source>
</evidence>
<keyword evidence="2 12" id="KW-0436">Ligase</keyword>
<dbReference type="EC" id="6.3.4.20" evidence="9"/>
<keyword evidence="6" id="KW-0862">Zinc</keyword>
<protein>
    <recommendedName>
        <fullName evidence="9">7-cyano-7-deazaguanine synthase</fullName>
        <ecNumber evidence="9">6.3.4.20</ecNumber>
    </recommendedName>
</protein>
<dbReference type="RefSeq" id="WP_149098656.1">
    <property type="nucleotide sequence ID" value="NZ_BMMG01000003.1"/>
</dbReference>
<evidence type="ECO:0000313" key="12">
    <source>
        <dbReference type="EMBL" id="MFA1770645.1"/>
    </source>
</evidence>
<dbReference type="PANTHER" id="PTHR42914:SF1">
    <property type="entry name" value="7-CYANO-7-DEAZAGUANINE SYNTHASE"/>
    <property type="match status" value="1"/>
</dbReference>
<dbReference type="GO" id="GO:0008616">
    <property type="term" value="P:tRNA queuosine(34) biosynthetic process"/>
    <property type="evidence" value="ECO:0007669"/>
    <property type="project" value="UniProtKB-KW"/>
</dbReference>
<evidence type="ECO:0000256" key="10">
    <source>
        <dbReference type="ARBA" id="ARBA00047890"/>
    </source>
</evidence>
<comment type="pathway">
    <text evidence="1">Purine metabolism; 7-cyano-7-deazaguanine biosynthesis.</text>
</comment>
<accession>A0A5M8QIC0</accession>
<evidence type="ECO:0000313" key="14">
    <source>
        <dbReference type="Proteomes" id="UP001570846"/>
    </source>
</evidence>
<reference evidence="11 13" key="1">
    <citation type="submission" date="2019-07" db="EMBL/GenBank/DDBJ databases">
        <authorList>
            <person name="Qu J.-H."/>
        </authorList>
    </citation>
    <scope>NUCLEOTIDE SEQUENCE [LARGE SCALE GENOMIC DNA]</scope>
    <source>
        <strain evidence="11 13">MDT1-10-3</strain>
    </source>
</reference>
<proteinExistence type="inferred from homology"/>
<keyword evidence="4" id="KW-0547">Nucleotide-binding</keyword>
<dbReference type="InterPro" id="IPR014729">
    <property type="entry name" value="Rossmann-like_a/b/a_fold"/>
</dbReference>
<evidence type="ECO:0000256" key="2">
    <source>
        <dbReference type="ARBA" id="ARBA00022598"/>
    </source>
</evidence>
<comment type="similarity">
    <text evidence="8">Belongs to the QueC family.</text>
</comment>
<evidence type="ECO:0000256" key="8">
    <source>
        <dbReference type="ARBA" id="ARBA00037993"/>
    </source>
</evidence>
<dbReference type="GO" id="GO:0016874">
    <property type="term" value="F:ligase activity"/>
    <property type="evidence" value="ECO:0007669"/>
    <property type="project" value="UniProtKB-KW"/>
</dbReference>
<reference evidence="12 14" key="3">
    <citation type="submission" date="2024-08" db="EMBL/GenBank/DDBJ databases">
        <authorList>
            <person name="Wei W."/>
        </authorList>
    </citation>
    <scope>NUCLEOTIDE SEQUENCE [LARGE SCALE GENOMIC DNA]</scope>
    <source>
        <strain evidence="12 14">XU2</strain>
    </source>
</reference>
<dbReference type="GO" id="GO:0005524">
    <property type="term" value="F:ATP binding"/>
    <property type="evidence" value="ECO:0007669"/>
    <property type="project" value="UniProtKB-KW"/>
</dbReference>
<organism evidence="11 13">
    <name type="scientific">Rufibacter glacialis</name>
    <dbReference type="NCBI Taxonomy" id="1259555"/>
    <lineage>
        <taxon>Bacteria</taxon>
        <taxon>Pseudomonadati</taxon>
        <taxon>Bacteroidota</taxon>
        <taxon>Cytophagia</taxon>
        <taxon>Cytophagales</taxon>
        <taxon>Hymenobacteraceae</taxon>
        <taxon>Rufibacter</taxon>
    </lineage>
</organism>
<evidence type="ECO:0000256" key="1">
    <source>
        <dbReference type="ARBA" id="ARBA00005061"/>
    </source>
</evidence>
<dbReference type="SUPFAM" id="SSF52402">
    <property type="entry name" value="Adenine nucleotide alpha hydrolases-like"/>
    <property type="match status" value="1"/>
</dbReference>
<sequence>MKKAILLSGGIDSIALAYWFSREIELAITINYGQKSAIAEIDASSQVAKELSIEHKVLDIDCSVLGSGEMSIDQKKLSFAPVPEWWPFRNQLLITLASMEAVHNGVEALIIGSVKSDKSHIDGTKKFIKRINDLISMQEGNIQIIAPAANLSSSQLVKSSKVPESILYWAHSCHTGNYPCGECNGCYKYLKVLSRLRNSVIDNNEFGN</sequence>
<comment type="caution">
    <text evidence="11">The sequence shown here is derived from an EMBL/GenBank/DDBJ whole genome shotgun (WGS) entry which is preliminary data.</text>
</comment>
<keyword evidence="3" id="KW-0479">Metal-binding</keyword>
<evidence type="ECO:0000256" key="7">
    <source>
        <dbReference type="ARBA" id="ARBA00022840"/>
    </source>
</evidence>
<evidence type="ECO:0000256" key="4">
    <source>
        <dbReference type="ARBA" id="ARBA00022741"/>
    </source>
</evidence>
<dbReference type="EMBL" id="JBGOGF010000002">
    <property type="protein sequence ID" value="MFA1770645.1"/>
    <property type="molecule type" value="Genomic_DNA"/>
</dbReference>
<comment type="catalytic activity">
    <reaction evidence="10">
        <text>7-carboxy-7-carbaguanine + NH4(+) + 2 ATP = 7-cyano-7-carbaguanine + 2 AMP + 2 diphosphate + 2 H(+)</text>
        <dbReference type="Rhea" id="RHEA:27982"/>
        <dbReference type="ChEBI" id="CHEBI:15378"/>
        <dbReference type="ChEBI" id="CHEBI:28938"/>
        <dbReference type="ChEBI" id="CHEBI:30616"/>
        <dbReference type="ChEBI" id="CHEBI:33019"/>
        <dbReference type="ChEBI" id="CHEBI:45075"/>
        <dbReference type="ChEBI" id="CHEBI:61036"/>
        <dbReference type="ChEBI" id="CHEBI:456215"/>
        <dbReference type="EC" id="6.3.4.20"/>
    </reaction>
</comment>
<dbReference type="GO" id="GO:0046872">
    <property type="term" value="F:metal ion binding"/>
    <property type="evidence" value="ECO:0007669"/>
    <property type="project" value="UniProtKB-KW"/>
</dbReference>
<dbReference type="Proteomes" id="UP001570846">
    <property type="component" value="Unassembled WGS sequence"/>
</dbReference>
<name>A0A5M8QIC0_9BACT</name>
<keyword evidence="5" id="KW-0671">Queuosine biosynthesis</keyword>
<dbReference type="AlphaFoldDB" id="A0A5M8QIC0"/>
<reference evidence="11 13" key="2">
    <citation type="submission" date="2019-09" db="EMBL/GenBank/DDBJ databases">
        <title>A bacterium isolated from glacier soil.</title>
        <authorList>
            <person name="Liu Q."/>
        </authorList>
    </citation>
    <scope>NUCLEOTIDE SEQUENCE [LARGE SCALE GENOMIC DNA]</scope>
    <source>
        <strain evidence="11 13">MDT1-10-3</strain>
    </source>
</reference>
<evidence type="ECO:0000256" key="9">
    <source>
        <dbReference type="ARBA" id="ARBA00039149"/>
    </source>
</evidence>
<dbReference type="OrthoDB" id="1426978at2"/>
<dbReference type="Proteomes" id="UP000323866">
    <property type="component" value="Unassembled WGS sequence"/>
</dbReference>
<evidence type="ECO:0000256" key="5">
    <source>
        <dbReference type="ARBA" id="ARBA00022785"/>
    </source>
</evidence>
<dbReference type="Pfam" id="PF06508">
    <property type="entry name" value="QueC"/>
    <property type="match status" value="1"/>
</dbReference>
<dbReference type="Gene3D" id="3.40.50.620">
    <property type="entry name" value="HUPs"/>
    <property type="match status" value="1"/>
</dbReference>
<dbReference type="PANTHER" id="PTHR42914">
    <property type="entry name" value="7-CYANO-7-DEAZAGUANINE SYNTHASE"/>
    <property type="match status" value="1"/>
</dbReference>
<evidence type="ECO:0000256" key="3">
    <source>
        <dbReference type="ARBA" id="ARBA00022723"/>
    </source>
</evidence>
<gene>
    <name evidence="12" type="ORF">ACD591_05025</name>
    <name evidence="11" type="ORF">FOE74_11085</name>
</gene>
<keyword evidence="14" id="KW-1185">Reference proteome</keyword>
<evidence type="ECO:0000256" key="6">
    <source>
        <dbReference type="ARBA" id="ARBA00022833"/>
    </source>
</evidence>
<keyword evidence="7" id="KW-0067">ATP-binding</keyword>
<dbReference type="InterPro" id="IPR018317">
    <property type="entry name" value="QueC"/>
</dbReference>